<evidence type="ECO:0000313" key="2">
    <source>
        <dbReference type="EMBL" id="EAY14002.1"/>
    </source>
</evidence>
<dbReference type="EMBL" id="DS113276">
    <property type="protein sequence ID" value="EAY14002.1"/>
    <property type="molecule type" value="Genomic_DNA"/>
</dbReference>
<protein>
    <submittedName>
        <fullName evidence="2">Uncharacterized protein</fullName>
    </submittedName>
</protein>
<feature type="compositionally biased region" description="Basic and acidic residues" evidence="1">
    <location>
        <begin position="1962"/>
        <end position="1971"/>
    </location>
</feature>
<evidence type="ECO:0000313" key="3">
    <source>
        <dbReference type="Proteomes" id="UP000001542"/>
    </source>
</evidence>
<dbReference type="VEuPathDB" id="TrichDB:TVAGG3_0536950"/>
<reference evidence="2" key="2">
    <citation type="journal article" date="2007" name="Science">
        <title>Draft genome sequence of the sexually transmitted pathogen Trichomonas vaginalis.</title>
        <authorList>
            <person name="Carlton J.M."/>
            <person name="Hirt R.P."/>
            <person name="Silva J.C."/>
            <person name="Delcher A.L."/>
            <person name="Schatz M."/>
            <person name="Zhao Q."/>
            <person name="Wortman J.R."/>
            <person name="Bidwell S.L."/>
            <person name="Alsmark U.C.M."/>
            <person name="Besteiro S."/>
            <person name="Sicheritz-Ponten T."/>
            <person name="Noel C.J."/>
            <person name="Dacks J.B."/>
            <person name="Foster P.G."/>
            <person name="Simillion C."/>
            <person name="Van de Peer Y."/>
            <person name="Miranda-Saavedra D."/>
            <person name="Barton G.J."/>
            <person name="Westrop G.D."/>
            <person name="Mueller S."/>
            <person name="Dessi D."/>
            <person name="Fiori P.L."/>
            <person name="Ren Q."/>
            <person name="Paulsen I."/>
            <person name="Zhang H."/>
            <person name="Bastida-Corcuera F.D."/>
            <person name="Simoes-Barbosa A."/>
            <person name="Brown M.T."/>
            <person name="Hayes R.D."/>
            <person name="Mukherjee M."/>
            <person name="Okumura C.Y."/>
            <person name="Schneider R."/>
            <person name="Smith A.J."/>
            <person name="Vanacova S."/>
            <person name="Villalvazo M."/>
            <person name="Haas B.J."/>
            <person name="Pertea M."/>
            <person name="Feldblyum T.V."/>
            <person name="Utterback T.R."/>
            <person name="Shu C.L."/>
            <person name="Osoegawa K."/>
            <person name="de Jong P.J."/>
            <person name="Hrdy I."/>
            <person name="Horvathova L."/>
            <person name="Zubacova Z."/>
            <person name="Dolezal P."/>
            <person name="Malik S.B."/>
            <person name="Logsdon J.M. Jr."/>
            <person name="Henze K."/>
            <person name="Gupta A."/>
            <person name="Wang C.C."/>
            <person name="Dunne R.L."/>
            <person name="Upcroft J.A."/>
            <person name="Upcroft P."/>
            <person name="White O."/>
            <person name="Salzberg S.L."/>
            <person name="Tang P."/>
            <person name="Chiu C.-H."/>
            <person name="Lee Y.-S."/>
            <person name="Embley T.M."/>
            <person name="Coombs G.H."/>
            <person name="Mottram J.C."/>
            <person name="Tachezy J."/>
            <person name="Fraser-Liggett C.M."/>
            <person name="Johnson P.J."/>
        </authorList>
    </citation>
    <scope>NUCLEOTIDE SEQUENCE [LARGE SCALE GENOMIC DNA]</scope>
    <source>
        <strain evidence="2">G3</strain>
    </source>
</reference>
<dbReference type="RefSeq" id="XP_001326225.1">
    <property type="nucleotide sequence ID" value="XM_001326190.1"/>
</dbReference>
<accession>A2DZU3</accession>
<dbReference type="KEGG" id="tva:4771988"/>
<organism evidence="2 3">
    <name type="scientific">Trichomonas vaginalis (strain ATCC PRA-98 / G3)</name>
    <dbReference type="NCBI Taxonomy" id="412133"/>
    <lineage>
        <taxon>Eukaryota</taxon>
        <taxon>Metamonada</taxon>
        <taxon>Parabasalia</taxon>
        <taxon>Trichomonadida</taxon>
        <taxon>Trichomonadidae</taxon>
        <taxon>Trichomonas</taxon>
    </lineage>
</organism>
<reference evidence="2" key="1">
    <citation type="submission" date="2006-10" db="EMBL/GenBank/DDBJ databases">
        <authorList>
            <person name="Amadeo P."/>
            <person name="Zhao Q."/>
            <person name="Wortman J."/>
            <person name="Fraser-Liggett C."/>
            <person name="Carlton J."/>
        </authorList>
    </citation>
    <scope>NUCLEOTIDE SEQUENCE</scope>
    <source>
        <strain evidence="2">G3</strain>
    </source>
</reference>
<dbReference type="VEuPathDB" id="TrichDB:TVAG_478270"/>
<sequence length="2020" mass="228255">MNAQSFATKLMKNTVLASQMGRLRDCIHFDANEMFANIPIPITTGKKDKILESEIKYQQYLSRDLVTNFNALNILDSLAQIGSNSATSAFEEFAADLPELDINKTDEVETDSGVDLTLRFDKEKFKVDNMYHRIAFNVYFNQVLCAFTKRLMLASKLSGDDKMEEIINQIPQLLQKYLNSLSGPIFAFNAKLWSEPLCLLSKVNLPAVLNSMEKNIPDPSTDTPLALMTMFNLYSQVVIDKGADVSRIINICHKYEKLIKNTKPDAIHHNASIEWLMNISLGVFILDPSQTSSQFIYDMSEIAKKFQGNNKMADPSEAFRAHIYAFSNHPKLHNPLDEYFTKYIGKDPKYFTMENAPIQLRAISALICGKSYFPPFIRQIQHSQYAECKSAMSVKIASMAFQLIFDHQELFDSCQLTLSETLTCIAAADFQDFVTKKLKELFHPDFLTNNCFAVFDCLHQIISPASRFQDLTQANIGLFSDLFNFVSSHIETILEKIPTKSGNVVYKSIPLYDSLTLTPDWENVILPPKVDKKLELCLYNMKDTNFAVPLILRAPIRFSAKDTKPWTSVLAKFYESSVFESITDVKLNVAELPPNELTQELSCISLIPFFKSETFIEKLALHINIANPHISSACLRTLQSILIHNPQSADSIIGAINNNPIYSLEDLYNNIQALTNVMSIIHIAKAELKQQSLLSIFSAIITGLCTPTPAIRILAMQLAQEVSSIGKVHPNFLAFLDENSSKISTNLKHLIITHGNYSHINITNVPEITFQSLIPTGYDSIYSCALSILGQVMSGSNIAVEAEQTILNIVSNTSQIKCPLFLINVYIFVSALSKGNSVATKINEIHELLSKPEGCEDHLLPFLAFYTSGFGVPILKNLQPNGPFMSHVISFTFRNLIEYDQKAEETGLTKFDHIISLALKNQAFDSTPTFKINEEYLSNNQHVIYALCDIAYSIKKIYDDLYQNNISEARSAFPRNTVYGGEKLSSDAANRLFACLVNCSSAPDKLPFQELRTICRSALTAMIRVYTIPDSLFNSLKDNLNTVSEISFSVLTSVLGSAYNVMLPLYIERSIDNPIFFKAICAQFMPIDNVEKFILKWKSNVSTEFNDSEKDFNETTNANIAGLLTLSFYMLTHSESTNRASAINLLTCVALGALFVSNDQELHGLSALIHRINTFMQGNVTLPPEINLDVFMQISELLSKKLRSSTEIVLSHAAQIIKKKPNECNVFISIMTPWLKGLVFNRDCAGIVPEITDEKLIRFTGFSFLKSFVKNIIYLTLCNGHFKFIDQILESKCEEMDIHQYFFICLYSIQQNDQSLSDNIMAVIDYLFNKDPMKVIEHISKFFTFRSWFYYQIQLLRMDIQFDMDRFMENIAHTNQNSNEDSEEDVSDIDLFQVVITFSSKLVMRLFREKPESIKPYLGPIIIFCLLYSDQFEGAPKELLGTILSKNSFDLDIKNMATTIISSNKTALKTTPDKFSSQLRLLSKVTDIDLDLILVAIDFIYSLPAESVKDFATECLRWGTTCGEIKTAHRAIILYGITASHANDDIIDILLRTLYIFISVLAERTAPGWKSKKQQVLATIMEKEFDASLAYSYIADLVDVITKISCNLTVPSQKAFLSVIQLLKVQREEHLDIFMAVINHLSECLSNKQFTDSLQNENDYLQLILTPYHSTQSLKGSVNFMVRLPSMNGLKCISNLKMECLLLAVLPYLFTFRHDRNYAEHVESFRQNVDSQLSDMLQRMANEGDDVLDGLVKTILKIIDDQTFLLSVLNFYTTALQKDSDVAVAIYKIVTIMLKMTPLPITIDRFGGIGDVAASVTDPLISVYAIEFLKLLQAQGGGVMKKIVSRGIKQFPSIDLPVKADQWKFNEEIDPFDDIKELPPLAIIDIEYYGCEFLQPIQETLPIIKVAPFTFWANATFKAENMHVQEKMLLELDAVKVNEPEKFFNKLEKALVNDDESDDEDLQGKKSTDARSKKKNFAQEDQEDDEEETKLTYQAFLPSNNEINALGSDILSGIEFPSFL</sequence>
<dbReference type="InParanoid" id="A2DZU3"/>
<keyword evidence="3" id="KW-1185">Reference proteome</keyword>
<dbReference type="OrthoDB" id="10631694at2759"/>
<name>A2DZU3_TRIV3</name>
<feature type="region of interest" description="Disordered" evidence="1">
    <location>
        <begin position="1955"/>
        <end position="1989"/>
    </location>
</feature>
<evidence type="ECO:0000256" key="1">
    <source>
        <dbReference type="SAM" id="MobiDB-lite"/>
    </source>
</evidence>
<proteinExistence type="predicted"/>
<dbReference type="Proteomes" id="UP000001542">
    <property type="component" value="Unassembled WGS sequence"/>
</dbReference>
<gene>
    <name evidence="2" type="ORF">TVAG_478270</name>
</gene>